<name>A0A418V3W4_RHOPL</name>
<evidence type="ECO:0000313" key="2">
    <source>
        <dbReference type="EMBL" id="RJF70774.1"/>
    </source>
</evidence>
<dbReference type="Pfam" id="PF13489">
    <property type="entry name" value="Methyltransf_23"/>
    <property type="match status" value="1"/>
</dbReference>
<dbReference type="CDD" id="cd00761">
    <property type="entry name" value="Glyco_tranf_GTA_type"/>
    <property type="match status" value="1"/>
</dbReference>
<accession>A0A418V3W4</accession>
<dbReference type="OrthoDB" id="565316at2"/>
<evidence type="ECO:0000313" key="3">
    <source>
        <dbReference type="Proteomes" id="UP000285523"/>
    </source>
</evidence>
<dbReference type="EMBL" id="QYYD01000015">
    <property type="protein sequence ID" value="RJF70774.1"/>
    <property type="molecule type" value="Genomic_DNA"/>
</dbReference>
<dbReference type="SUPFAM" id="SSF53448">
    <property type="entry name" value="Nucleotide-diphospho-sugar transferases"/>
    <property type="match status" value="1"/>
</dbReference>
<dbReference type="SUPFAM" id="SSF53335">
    <property type="entry name" value="S-adenosyl-L-methionine-dependent methyltransferases"/>
    <property type="match status" value="1"/>
</dbReference>
<dbReference type="InterPro" id="IPR029044">
    <property type="entry name" value="Nucleotide-diphossugar_trans"/>
</dbReference>
<dbReference type="GO" id="GO:0008168">
    <property type="term" value="F:methyltransferase activity"/>
    <property type="evidence" value="ECO:0007669"/>
    <property type="project" value="UniProtKB-KW"/>
</dbReference>
<gene>
    <name evidence="2" type="ORF">D4Q52_15770</name>
</gene>
<feature type="region of interest" description="Disordered" evidence="1">
    <location>
        <begin position="525"/>
        <end position="545"/>
    </location>
</feature>
<proteinExistence type="predicted"/>
<keyword evidence="2" id="KW-0808">Transferase</keyword>
<comment type="caution">
    <text evidence="2">The sequence shown here is derived from an EMBL/GenBank/DDBJ whole genome shotgun (WGS) entry which is preliminary data.</text>
</comment>
<dbReference type="Pfam" id="PF13704">
    <property type="entry name" value="Glyco_tranf_2_4"/>
    <property type="match status" value="1"/>
</dbReference>
<dbReference type="RefSeq" id="WP_119857510.1">
    <property type="nucleotide sequence ID" value="NZ_QYYD01000015.1"/>
</dbReference>
<dbReference type="InterPro" id="IPR029063">
    <property type="entry name" value="SAM-dependent_MTases_sf"/>
</dbReference>
<evidence type="ECO:0000256" key="1">
    <source>
        <dbReference type="SAM" id="MobiDB-lite"/>
    </source>
</evidence>
<keyword evidence="2" id="KW-0489">Methyltransferase</keyword>
<organism evidence="2 3">
    <name type="scientific">Rhodopseudomonas palustris</name>
    <dbReference type="NCBI Taxonomy" id="1076"/>
    <lineage>
        <taxon>Bacteria</taxon>
        <taxon>Pseudomonadati</taxon>
        <taxon>Pseudomonadota</taxon>
        <taxon>Alphaproteobacteria</taxon>
        <taxon>Hyphomicrobiales</taxon>
        <taxon>Nitrobacteraceae</taxon>
        <taxon>Rhodopseudomonas</taxon>
    </lineage>
</organism>
<dbReference type="AlphaFoldDB" id="A0A418V3W4"/>
<reference evidence="2 3" key="1">
    <citation type="submission" date="2018-09" db="EMBL/GenBank/DDBJ databases">
        <title>Draft genome sequence of Rhodopseudomonas palustris 2.1.18.</title>
        <authorList>
            <person name="Robertson S.L."/>
            <person name="Meyer T.E."/>
            <person name="Kyndt J.A."/>
        </authorList>
    </citation>
    <scope>NUCLEOTIDE SEQUENCE [LARGE SCALE GENOMIC DNA]</scope>
    <source>
        <strain evidence="2 3">2.1.18</strain>
    </source>
</reference>
<dbReference type="GO" id="GO:0032259">
    <property type="term" value="P:methylation"/>
    <property type="evidence" value="ECO:0007669"/>
    <property type="project" value="UniProtKB-KW"/>
</dbReference>
<protein>
    <submittedName>
        <fullName evidence="2">Methyltransferase domain-containing protein</fullName>
    </submittedName>
</protein>
<dbReference type="Gene3D" id="3.40.50.150">
    <property type="entry name" value="Vaccinia Virus protein VP39"/>
    <property type="match status" value="1"/>
</dbReference>
<sequence length="578" mass="64760">MIVSLSMVQSEADIIEYFVRCNTKLLDHMFIVLNPSEDGTCEILDALVREGLPITIWPTRKNYYAQSEVLTSLANRIRDQFNPEYLCLLDADEIFLTKNKETFKASLAQIPSDTIGLVPWVTFIPPNNEQQYVFQPDHWEHRLEREVEQYYKAIIPGHAAGGSDILVPNGQHIVTRPDGRPFKSTILAHLPLAHLPVRSSHQIRMKTCNGILSKGIALGGSWIGTESYQRQTVLSYFETHDSPDIRDVARNYLAREATASDTPEITSDTRLPHDVQLFGALIRQMRPELQLLHRLSYSVFPLPNPTETLRPAALCDDEAKEALPPGTFSSTFYAQNLKCDWPPFAYVSRRFDHSSVLDVGCGLGADLSLFRTLGAKVVGIDGAPWSSHHFISPNEYIQRDLASTEKLCIDRQFSLSIFVEVAEHLPEEAGLSIIDDIASNTTDAIVFSAAQLDQPGHGHITLREPGFWLDRFQHCGWGVDVPGSLSLRALSTLHWFRRNLFLLVRKEQPALSELQELLRLGTHRDETGGSRWPTHRPGETIIGFPGEKSAFTMTGEREIAPVPGACIGDSSKDRSSWA</sequence>
<dbReference type="Proteomes" id="UP000285523">
    <property type="component" value="Unassembled WGS sequence"/>
</dbReference>